<evidence type="ECO:0000256" key="1">
    <source>
        <dbReference type="SAM" id="MobiDB-lite"/>
    </source>
</evidence>
<feature type="region of interest" description="Disordered" evidence="1">
    <location>
        <begin position="128"/>
        <end position="161"/>
    </location>
</feature>
<proteinExistence type="predicted"/>
<dbReference type="EMBL" id="BMAR01000015">
    <property type="protein sequence ID" value="GFR46658.1"/>
    <property type="molecule type" value="Genomic_DNA"/>
</dbReference>
<accession>A0AAD3DU37</accession>
<dbReference type="AlphaFoldDB" id="A0AAD3DU37"/>
<dbReference type="Proteomes" id="UP001054857">
    <property type="component" value="Unassembled WGS sequence"/>
</dbReference>
<comment type="caution">
    <text evidence="2">The sequence shown here is derived from an EMBL/GenBank/DDBJ whole genome shotgun (WGS) entry which is preliminary data.</text>
</comment>
<keyword evidence="3" id="KW-1185">Reference proteome</keyword>
<evidence type="ECO:0000313" key="3">
    <source>
        <dbReference type="Proteomes" id="UP001054857"/>
    </source>
</evidence>
<reference evidence="2 3" key="1">
    <citation type="journal article" date="2021" name="Sci. Rep.">
        <title>Genome sequencing of the multicellular alga Astrephomene provides insights into convergent evolution of germ-soma differentiation.</title>
        <authorList>
            <person name="Yamashita S."/>
            <person name="Yamamoto K."/>
            <person name="Matsuzaki R."/>
            <person name="Suzuki S."/>
            <person name="Yamaguchi H."/>
            <person name="Hirooka S."/>
            <person name="Minakuchi Y."/>
            <person name="Miyagishima S."/>
            <person name="Kawachi M."/>
            <person name="Toyoda A."/>
            <person name="Nozaki H."/>
        </authorList>
    </citation>
    <scope>NUCLEOTIDE SEQUENCE [LARGE SCALE GENOMIC DNA]</scope>
    <source>
        <strain evidence="2 3">NIES-4017</strain>
    </source>
</reference>
<protein>
    <submittedName>
        <fullName evidence="2">Uncharacterized protein</fullName>
    </submittedName>
</protein>
<name>A0AAD3DU37_9CHLO</name>
<evidence type="ECO:0000313" key="2">
    <source>
        <dbReference type="EMBL" id="GFR46658.1"/>
    </source>
</evidence>
<organism evidence="2 3">
    <name type="scientific">Astrephomene gubernaculifera</name>
    <dbReference type="NCBI Taxonomy" id="47775"/>
    <lineage>
        <taxon>Eukaryota</taxon>
        <taxon>Viridiplantae</taxon>
        <taxon>Chlorophyta</taxon>
        <taxon>core chlorophytes</taxon>
        <taxon>Chlorophyceae</taxon>
        <taxon>CS clade</taxon>
        <taxon>Chlamydomonadales</taxon>
        <taxon>Astrephomenaceae</taxon>
        <taxon>Astrephomene</taxon>
    </lineage>
</organism>
<sequence length="230" mass="23816">MANDSCPEWATKLYSLDLSDEEKGQAAAILVGMPNAAVLFLGNATSSASAVRKLLQQGYSFTIVATGVIAASGQLTEAATKMVAMMEVAEAAKEAAEAAKEAAGAAKEMAEAATKAMAQAFAQGMVLGPRTAGGDSSKSAGSSSDSRTSSPDSGSSGGERFDADEGLLEAAQDNYSAHAFMSVLRQPAVYQGVLKQDTPPTSFQPPTREELMEEFAALLVKAKLHADQRQ</sequence>
<feature type="compositionally biased region" description="Low complexity" evidence="1">
    <location>
        <begin position="133"/>
        <end position="154"/>
    </location>
</feature>
<gene>
    <name evidence="2" type="ORF">Agub_g8272</name>
</gene>